<evidence type="ECO:0000256" key="2">
    <source>
        <dbReference type="ARBA" id="ARBA00008814"/>
    </source>
</evidence>
<dbReference type="PROSITE" id="PS50983">
    <property type="entry name" value="FE_B12_PBP"/>
    <property type="match status" value="1"/>
</dbReference>
<dbReference type="Proteomes" id="UP001589619">
    <property type="component" value="Unassembled WGS sequence"/>
</dbReference>
<comment type="subcellular location">
    <subcellularLocation>
        <location evidence="1">Cell envelope</location>
    </subcellularLocation>
</comment>
<evidence type="ECO:0000256" key="5">
    <source>
        <dbReference type="SAM" id="MobiDB-lite"/>
    </source>
</evidence>
<keyword evidence="3" id="KW-0813">Transport</keyword>
<gene>
    <name evidence="8" type="ORF">ACFFNY_22690</name>
</gene>
<evidence type="ECO:0000256" key="6">
    <source>
        <dbReference type="SAM" id="SignalP"/>
    </source>
</evidence>
<evidence type="ECO:0000259" key="7">
    <source>
        <dbReference type="PROSITE" id="PS50983"/>
    </source>
</evidence>
<feature type="signal peptide" evidence="6">
    <location>
        <begin position="1"/>
        <end position="26"/>
    </location>
</feature>
<keyword evidence="9" id="KW-1185">Reference proteome</keyword>
<dbReference type="EMBL" id="JBHMAG010000015">
    <property type="protein sequence ID" value="MFB9754388.1"/>
    <property type="molecule type" value="Genomic_DNA"/>
</dbReference>
<protein>
    <submittedName>
        <fullName evidence="8">ABC transporter substrate-binding protein</fullName>
    </submittedName>
</protein>
<feature type="chain" id="PRO_5047262935" evidence="6">
    <location>
        <begin position="27"/>
        <end position="327"/>
    </location>
</feature>
<reference evidence="8 9" key="1">
    <citation type="submission" date="2024-09" db="EMBL/GenBank/DDBJ databases">
        <authorList>
            <person name="Sun Q."/>
            <person name="Mori K."/>
        </authorList>
    </citation>
    <scope>NUCLEOTIDE SEQUENCE [LARGE SCALE GENOMIC DNA]</scope>
    <source>
        <strain evidence="8 9">JCM 12520</strain>
    </source>
</reference>
<feature type="domain" description="Fe/B12 periplasmic-binding" evidence="7">
    <location>
        <begin position="67"/>
        <end position="327"/>
    </location>
</feature>
<name>A0ABV5W243_9BACL</name>
<comment type="similarity">
    <text evidence="2">Belongs to the bacterial solute-binding protein 8 family.</text>
</comment>
<dbReference type="SUPFAM" id="SSF53807">
    <property type="entry name" value="Helical backbone' metal receptor"/>
    <property type="match status" value="1"/>
</dbReference>
<dbReference type="PANTHER" id="PTHR30532">
    <property type="entry name" value="IRON III DICITRATE-BINDING PERIPLASMIC PROTEIN"/>
    <property type="match status" value="1"/>
</dbReference>
<evidence type="ECO:0000256" key="1">
    <source>
        <dbReference type="ARBA" id="ARBA00004196"/>
    </source>
</evidence>
<accession>A0ABV5W243</accession>
<dbReference type="InterPro" id="IPR051313">
    <property type="entry name" value="Bact_iron-sidero_bind"/>
</dbReference>
<evidence type="ECO:0000313" key="9">
    <source>
        <dbReference type="Proteomes" id="UP001589619"/>
    </source>
</evidence>
<comment type="caution">
    <text evidence="8">The sequence shown here is derived from an EMBL/GenBank/DDBJ whole genome shotgun (WGS) entry which is preliminary data.</text>
</comment>
<dbReference type="RefSeq" id="WP_344916227.1">
    <property type="nucleotide sequence ID" value="NZ_BAAAYO010000018.1"/>
</dbReference>
<dbReference type="Pfam" id="PF01497">
    <property type="entry name" value="Peripla_BP_2"/>
    <property type="match status" value="1"/>
</dbReference>
<feature type="compositionally biased region" description="Low complexity" evidence="5">
    <location>
        <begin position="30"/>
        <end position="47"/>
    </location>
</feature>
<evidence type="ECO:0000256" key="4">
    <source>
        <dbReference type="ARBA" id="ARBA00022729"/>
    </source>
</evidence>
<feature type="region of interest" description="Disordered" evidence="5">
    <location>
        <begin position="30"/>
        <end position="49"/>
    </location>
</feature>
<dbReference type="PANTHER" id="PTHR30532:SF26">
    <property type="entry name" value="IRON(3+)-HYDROXAMATE-BINDING PROTEIN FHUD"/>
    <property type="match status" value="1"/>
</dbReference>
<evidence type="ECO:0000256" key="3">
    <source>
        <dbReference type="ARBA" id="ARBA00022448"/>
    </source>
</evidence>
<dbReference type="Gene3D" id="3.40.50.1980">
    <property type="entry name" value="Nitrogenase molybdenum iron protein domain"/>
    <property type="match status" value="2"/>
</dbReference>
<dbReference type="InterPro" id="IPR002491">
    <property type="entry name" value="ABC_transptr_periplasmic_BD"/>
</dbReference>
<organism evidence="8 9">
    <name type="scientific">Paenibacillus hodogayensis</name>
    <dbReference type="NCBI Taxonomy" id="279208"/>
    <lineage>
        <taxon>Bacteria</taxon>
        <taxon>Bacillati</taxon>
        <taxon>Bacillota</taxon>
        <taxon>Bacilli</taxon>
        <taxon>Bacillales</taxon>
        <taxon>Paenibacillaceae</taxon>
        <taxon>Paenibacillus</taxon>
    </lineage>
</organism>
<keyword evidence="4 6" id="KW-0732">Signal</keyword>
<evidence type="ECO:0000313" key="8">
    <source>
        <dbReference type="EMBL" id="MFB9754388.1"/>
    </source>
</evidence>
<sequence length="327" mass="36248">MQIVHSSLSRSVLALILLLLVTAGCASKPDSNSSQQSASSKQPAASAEPRVIRHLKGETTLVGEPSKIAVLDYRLADSMLALGMKPYAMTTYVGSIDLEYVEGKPLEGVKKLGDKTNLEAVLEAAPDLIIARKGDETVYDQLNKIAPTIILEETTDWRKDFLAFSEILGRTEQANKWLKQYEDKAAAARKQLAEASASGKTVTIIRVLEKEYRIYGTSQQLGGILYSDLGLQATEKVKSIKKHQAISMELMPEFDADYVFIQVGFPAAEGDKEAEKKFEELKQSGLWKNLKAVKENHAFVLPYWTLRDFPIINEKALELVTRKITGK</sequence>
<proteinExistence type="inferred from homology"/>